<dbReference type="EMBL" id="CAKLCB010000010">
    <property type="protein sequence ID" value="CAH0513385.1"/>
    <property type="molecule type" value="Genomic_DNA"/>
</dbReference>
<sequence>MRPVASTDSTCHKPERQQWQCVSVVEPPTYPPTTNGTETHLMTRKEPLEVTVEEDCEEHLFGGATARTDNGAASVEIQANFQAEEGFIHYSHP</sequence>
<evidence type="ECO:0000313" key="2">
    <source>
        <dbReference type="Proteomes" id="UP001158986"/>
    </source>
</evidence>
<name>A0ABN8CKD6_9STRA</name>
<gene>
    <name evidence="1" type="ORF">PBS001_LOCUS200</name>
</gene>
<keyword evidence="2" id="KW-1185">Reference proteome</keyword>
<comment type="caution">
    <text evidence="1">The sequence shown here is derived from an EMBL/GenBank/DDBJ whole genome shotgun (WGS) entry which is preliminary data.</text>
</comment>
<proteinExistence type="predicted"/>
<protein>
    <submittedName>
        <fullName evidence="1">Uncharacterized protein</fullName>
    </submittedName>
</protein>
<accession>A0ABN8CKD6</accession>
<reference evidence="1 2" key="1">
    <citation type="submission" date="2021-11" db="EMBL/GenBank/DDBJ databases">
        <authorList>
            <person name="Islam A."/>
            <person name="Islam S."/>
            <person name="Flora M.S."/>
            <person name="Rahman M."/>
            <person name="Ziaur R.M."/>
            <person name="Epstein J.H."/>
            <person name="Hassan M."/>
            <person name="Klassen M."/>
            <person name="Woodard K."/>
            <person name="Webb A."/>
            <person name="Webby R.J."/>
            <person name="El Zowalaty M.E."/>
        </authorList>
    </citation>
    <scope>NUCLEOTIDE SEQUENCE [LARGE SCALE GENOMIC DNA]</scope>
    <source>
        <strain evidence="1">Pbs1</strain>
    </source>
</reference>
<organism evidence="1 2">
    <name type="scientific">Peronospora belbahrii</name>
    <dbReference type="NCBI Taxonomy" id="622444"/>
    <lineage>
        <taxon>Eukaryota</taxon>
        <taxon>Sar</taxon>
        <taxon>Stramenopiles</taxon>
        <taxon>Oomycota</taxon>
        <taxon>Peronosporomycetes</taxon>
        <taxon>Peronosporales</taxon>
        <taxon>Peronosporaceae</taxon>
        <taxon>Peronospora</taxon>
    </lineage>
</organism>
<dbReference type="Proteomes" id="UP001158986">
    <property type="component" value="Unassembled WGS sequence"/>
</dbReference>
<evidence type="ECO:0000313" key="1">
    <source>
        <dbReference type="EMBL" id="CAH0513385.1"/>
    </source>
</evidence>